<organism evidence="1">
    <name type="scientific">Myoviridae sp. ctDzM5</name>
    <dbReference type="NCBI Taxonomy" id="2825058"/>
    <lineage>
        <taxon>Viruses</taxon>
        <taxon>Duplodnaviria</taxon>
        <taxon>Heunggongvirae</taxon>
        <taxon>Uroviricota</taxon>
        <taxon>Caudoviricetes</taxon>
    </lineage>
</organism>
<protein>
    <submittedName>
        <fullName evidence="1">Uncharacterized protein</fullName>
    </submittedName>
</protein>
<name>A0A8S5V881_9CAUD</name>
<reference evidence="1" key="1">
    <citation type="journal article" date="2021" name="Proc. Natl. Acad. Sci. U.S.A.">
        <title>A Catalog of Tens of Thousands of Viruses from Human Metagenomes Reveals Hidden Associations with Chronic Diseases.</title>
        <authorList>
            <person name="Tisza M.J."/>
            <person name="Buck C.B."/>
        </authorList>
    </citation>
    <scope>NUCLEOTIDE SEQUENCE</scope>
    <source>
        <strain evidence="1">CtDzM5</strain>
    </source>
</reference>
<sequence>MINSRFAAIFGEPGNKFQEKFENLVLLCKKYIDKSLSI</sequence>
<proteinExistence type="predicted"/>
<evidence type="ECO:0000313" key="1">
    <source>
        <dbReference type="EMBL" id="DAG02970.1"/>
    </source>
</evidence>
<dbReference type="EMBL" id="BK016220">
    <property type="protein sequence ID" value="DAG02970.1"/>
    <property type="molecule type" value="Genomic_DNA"/>
</dbReference>
<accession>A0A8S5V881</accession>